<evidence type="ECO:0000313" key="2">
    <source>
        <dbReference type="EMBL" id="BAK07737.1"/>
    </source>
</evidence>
<dbReference type="AlphaFoldDB" id="F2EK65"/>
<evidence type="ECO:0000256" key="1">
    <source>
        <dbReference type="SAM" id="MobiDB-lite"/>
    </source>
</evidence>
<organism evidence="2">
    <name type="scientific">Hordeum vulgare subsp. vulgare</name>
    <name type="common">Domesticated barley</name>
    <dbReference type="NCBI Taxonomy" id="112509"/>
    <lineage>
        <taxon>Eukaryota</taxon>
        <taxon>Viridiplantae</taxon>
        <taxon>Streptophyta</taxon>
        <taxon>Embryophyta</taxon>
        <taxon>Tracheophyta</taxon>
        <taxon>Spermatophyta</taxon>
        <taxon>Magnoliopsida</taxon>
        <taxon>Liliopsida</taxon>
        <taxon>Poales</taxon>
        <taxon>Poaceae</taxon>
        <taxon>BOP clade</taxon>
        <taxon>Pooideae</taxon>
        <taxon>Triticodae</taxon>
        <taxon>Triticeae</taxon>
        <taxon>Hordeinae</taxon>
        <taxon>Hordeum</taxon>
    </lineage>
</organism>
<feature type="region of interest" description="Disordered" evidence="1">
    <location>
        <begin position="76"/>
        <end position="107"/>
    </location>
</feature>
<reference evidence="2" key="1">
    <citation type="journal article" date="2011" name="Plant Physiol.">
        <title>Comprehensive sequence analysis of 24,783 barley full-length cDNAs derived from 12 clone libraries.</title>
        <authorList>
            <person name="Matsumoto T."/>
            <person name="Tanaka T."/>
            <person name="Sakai H."/>
            <person name="Amano N."/>
            <person name="Kanamori H."/>
            <person name="Kurita K."/>
            <person name="Kikuta A."/>
            <person name="Kamiya K."/>
            <person name="Yamamoto M."/>
            <person name="Ikawa H."/>
            <person name="Fujii N."/>
            <person name="Hori K."/>
            <person name="Itoh T."/>
            <person name="Sato K."/>
        </authorList>
    </citation>
    <scope>NUCLEOTIDE SEQUENCE</scope>
</reference>
<dbReference type="EMBL" id="AK376542">
    <property type="protein sequence ID" value="BAK07737.1"/>
    <property type="molecule type" value="mRNA"/>
</dbReference>
<name>F2EK65_HORVV</name>
<feature type="compositionally biased region" description="Pro residues" evidence="1">
    <location>
        <begin position="33"/>
        <end position="43"/>
    </location>
</feature>
<feature type="compositionally biased region" description="Low complexity" evidence="1">
    <location>
        <begin position="16"/>
        <end position="32"/>
    </location>
</feature>
<feature type="region of interest" description="Disordered" evidence="1">
    <location>
        <begin position="16"/>
        <end position="45"/>
    </location>
</feature>
<accession>F2EK65</accession>
<protein>
    <submittedName>
        <fullName evidence="2">Predicted protein</fullName>
    </submittedName>
</protein>
<feature type="compositionally biased region" description="Low complexity" evidence="1">
    <location>
        <begin position="94"/>
        <end position="107"/>
    </location>
</feature>
<proteinExistence type="evidence at transcript level"/>
<sequence>MGRRFPAAALAAAVRPFARSSPAASKAAKPTLPGTPVPAPPPGLALDGPRCGMWRRHAGCRRTTGCRSRRWFWTARSGGSRTRSRRRAPETPPCRSSSARCTAAATASTRTSTSLEFGWRKHQDIGLQSGKFAINAQDTMPVIPIQMMLRKQPNNGYFRVMGLLAGACSDYKASKWAQTIQICSCIRKYYLGPHLFAQTVFCFRFLFKVCQICLSSQM</sequence>